<gene>
    <name evidence="6" type="ORF">BG53_07440</name>
</gene>
<comment type="catalytic activity">
    <reaction evidence="4 5">
        <text>O-phospho-L-tyrosyl-[protein] + H2O = L-tyrosyl-[protein] + phosphate</text>
        <dbReference type="Rhea" id="RHEA:10684"/>
        <dbReference type="Rhea" id="RHEA-COMP:10136"/>
        <dbReference type="Rhea" id="RHEA-COMP:20101"/>
        <dbReference type="ChEBI" id="CHEBI:15377"/>
        <dbReference type="ChEBI" id="CHEBI:43474"/>
        <dbReference type="ChEBI" id="CHEBI:46858"/>
        <dbReference type="ChEBI" id="CHEBI:61978"/>
        <dbReference type="EC" id="3.1.3.48"/>
    </reaction>
</comment>
<evidence type="ECO:0000256" key="2">
    <source>
        <dbReference type="ARBA" id="ARBA00022801"/>
    </source>
</evidence>
<evidence type="ECO:0000313" key="7">
    <source>
        <dbReference type="Proteomes" id="UP000053750"/>
    </source>
</evidence>
<evidence type="ECO:0000256" key="3">
    <source>
        <dbReference type="ARBA" id="ARBA00022912"/>
    </source>
</evidence>
<evidence type="ECO:0000256" key="1">
    <source>
        <dbReference type="ARBA" id="ARBA00005750"/>
    </source>
</evidence>
<dbReference type="AlphaFoldDB" id="A0A9W5W6R2"/>
<dbReference type="Pfam" id="PF19567">
    <property type="entry name" value="CpsB_CapC"/>
    <property type="match status" value="1"/>
</dbReference>
<dbReference type="GO" id="GO:0030145">
    <property type="term" value="F:manganese ion binding"/>
    <property type="evidence" value="ECO:0007669"/>
    <property type="project" value="UniProtKB-UniRule"/>
</dbReference>
<dbReference type="Gene3D" id="3.20.20.140">
    <property type="entry name" value="Metal-dependent hydrolases"/>
    <property type="match status" value="1"/>
</dbReference>
<comment type="caution">
    <text evidence="6">The sequence shown here is derived from an EMBL/GenBank/DDBJ whole genome shotgun (WGS) entry which is preliminary data.</text>
</comment>
<dbReference type="InterPro" id="IPR016667">
    <property type="entry name" value="Caps_polysacc_synth_CpsB/CapC"/>
</dbReference>
<protein>
    <recommendedName>
        <fullName evidence="5">Tyrosine-protein phosphatase</fullName>
        <ecNumber evidence="5">3.1.3.48</ecNumber>
    </recommendedName>
</protein>
<accession>A0A9W5W6R2</accession>
<dbReference type="SUPFAM" id="SSF89550">
    <property type="entry name" value="PHP domain-like"/>
    <property type="match status" value="1"/>
</dbReference>
<dbReference type="EC" id="3.1.3.48" evidence="5"/>
<evidence type="ECO:0000256" key="4">
    <source>
        <dbReference type="ARBA" id="ARBA00051722"/>
    </source>
</evidence>
<dbReference type="PANTHER" id="PTHR39181:SF1">
    <property type="entry name" value="TYROSINE-PROTEIN PHOSPHATASE YWQE"/>
    <property type="match status" value="1"/>
</dbReference>
<organism evidence="6 7">
    <name type="scientific">Paenibacillus darwinianus</name>
    <dbReference type="NCBI Taxonomy" id="1380763"/>
    <lineage>
        <taxon>Bacteria</taxon>
        <taxon>Bacillati</taxon>
        <taxon>Bacillota</taxon>
        <taxon>Bacilli</taxon>
        <taxon>Bacillales</taxon>
        <taxon>Paenibacillaceae</taxon>
        <taxon>Paenibacillus</taxon>
    </lineage>
</organism>
<dbReference type="Proteomes" id="UP000053750">
    <property type="component" value="Unassembled WGS sequence"/>
</dbReference>
<keyword evidence="2 5" id="KW-0378">Hydrolase</keyword>
<name>A0A9W5W6R2_9BACL</name>
<sequence length="259" mass="28453">MIDVHTHILPGIDDGAADWQETLRLARAAAAEGIAKLIATPHHANGHVLNPAGAVLELVQEANDRITEAGIPLTVLPGQEIRVHGELLDAWTRGELLALNRSHYLLIELPAGFIPKGLTDLLHELDMLGLRAVIAHPERNAEIVRHPERFGELIEAGAFGQVTTHSLLGGFGKQIERQAWSLCGQGWIHLVASDAHHVDRRGYRLREAYARIERELGAAWRHTVENNAGRLIVGGSLESSPKIHAGERSLWRRISGIFT</sequence>
<dbReference type="PIRSF" id="PIRSF016557">
    <property type="entry name" value="Caps_synth_CpsB"/>
    <property type="match status" value="1"/>
</dbReference>
<comment type="similarity">
    <text evidence="1 5">Belongs to the metallo-dependent hydrolases superfamily. CpsB/CapC family.</text>
</comment>
<reference evidence="6 7" key="1">
    <citation type="submission" date="2014-02" db="EMBL/GenBank/DDBJ databases">
        <title>Genome sequence of Paenibacillus darwinianus reveals adaptive mechanisms for survival in Antarctic soils.</title>
        <authorList>
            <person name="Dsouza M."/>
            <person name="Taylor M.W."/>
            <person name="Turner S.J."/>
            <person name="Aislabie J."/>
        </authorList>
    </citation>
    <scope>NUCLEOTIDE SEQUENCE [LARGE SCALE GENOMIC DNA]</scope>
    <source>
        <strain evidence="6 7">CE1</strain>
    </source>
</reference>
<keyword evidence="3 5" id="KW-0904">Protein phosphatase</keyword>
<dbReference type="PANTHER" id="PTHR39181">
    <property type="entry name" value="TYROSINE-PROTEIN PHOSPHATASE YWQE"/>
    <property type="match status" value="1"/>
</dbReference>
<keyword evidence="7" id="KW-1185">Reference proteome</keyword>
<dbReference type="GO" id="GO:0004725">
    <property type="term" value="F:protein tyrosine phosphatase activity"/>
    <property type="evidence" value="ECO:0007669"/>
    <property type="project" value="UniProtKB-UniRule"/>
</dbReference>
<evidence type="ECO:0000256" key="5">
    <source>
        <dbReference type="PIRNR" id="PIRNR016557"/>
    </source>
</evidence>
<dbReference type="EMBL" id="JFHU01000207">
    <property type="protein sequence ID" value="EXX85909.1"/>
    <property type="molecule type" value="Genomic_DNA"/>
</dbReference>
<proteinExistence type="inferred from homology"/>
<dbReference type="InterPro" id="IPR016195">
    <property type="entry name" value="Pol/histidinol_Pase-like"/>
</dbReference>
<evidence type="ECO:0000313" key="6">
    <source>
        <dbReference type="EMBL" id="EXX85909.1"/>
    </source>
</evidence>